<dbReference type="InterPro" id="IPR002504">
    <property type="entry name" value="NADK"/>
</dbReference>
<comment type="caution">
    <text evidence="6">Lacks conserved residue(s) required for the propagation of feature annotation.</text>
</comment>
<dbReference type="HAMAP" id="MF_00361">
    <property type="entry name" value="NAD_kinase"/>
    <property type="match status" value="1"/>
</dbReference>
<keyword evidence="6" id="KW-0547">Nucleotide-binding</keyword>
<dbReference type="InterPro" id="IPR016064">
    <property type="entry name" value="NAD/diacylglycerol_kinase_sf"/>
</dbReference>
<evidence type="ECO:0000313" key="7">
    <source>
        <dbReference type="EMBL" id="AXC11098.1"/>
    </source>
</evidence>
<comment type="function">
    <text evidence="6">Involved in the regulation of the intracellular balance of NAD and NADP, and is a key enzyme in the biosynthesis of NADP. Catalyzes specifically the phosphorylation on 2'-hydroxyl of the adenosine moiety of NAD to yield NADP.</text>
</comment>
<feature type="binding site" evidence="6">
    <location>
        <position position="187"/>
    </location>
    <ligand>
        <name>NAD(+)</name>
        <dbReference type="ChEBI" id="CHEBI:57540"/>
    </ligand>
</feature>
<dbReference type="Proteomes" id="UP000253606">
    <property type="component" value="Chromosome"/>
</dbReference>
<dbReference type="GO" id="GO:0051287">
    <property type="term" value="F:NAD binding"/>
    <property type="evidence" value="ECO:0007669"/>
    <property type="project" value="UniProtKB-ARBA"/>
</dbReference>
<dbReference type="GO" id="GO:0019674">
    <property type="term" value="P:NAD+ metabolic process"/>
    <property type="evidence" value="ECO:0007669"/>
    <property type="project" value="InterPro"/>
</dbReference>
<dbReference type="Gene3D" id="2.60.200.30">
    <property type="entry name" value="Probable inorganic polyphosphate/atp-NAD kinase, domain 2"/>
    <property type="match status" value="1"/>
</dbReference>
<dbReference type="GO" id="GO:0003951">
    <property type="term" value="F:NAD+ kinase activity"/>
    <property type="evidence" value="ECO:0007669"/>
    <property type="project" value="UniProtKB-UniRule"/>
</dbReference>
<reference evidence="7 8" key="1">
    <citation type="journal article" date="2018" name="Front. Microbiol.">
        <title>Hydrolytic Capabilities as a Key to Environmental Success: Chitinolytic and Cellulolytic Acidobacteria From Acidic Sub-arctic Soils and Boreal Peatlands.</title>
        <authorList>
            <person name="Belova S.E."/>
            <person name="Ravin N.V."/>
            <person name="Pankratov T.A."/>
            <person name="Rakitin A.L."/>
            <person name="Ivanova A.A."/>
            <person name="Beletsky A.V."/>
            <person name="Mardanov A.V."/>
            <person name="Sinninghe Damste J.S."/>
            <person name="Dedysh S.N."/>
        </authorList>
    </citation>
    <scope>NUCLEOTIDE SEQUENCE [LARGE SCALE GENOMIC DNA]</scope>
    <source>
        <strain evidence="7 8">SBC82</strain>
    </source>
</reference>
<dbReference type="GO" id="GO:0046872">
    <property type="term" value="F:metal ion binding"/>
    <property type="evidence" value="ECO:0007669"/>
    <property type="project" value="UniProtKB-UniRule"/>
</dbReference>
<comment type="similarity">
    <text evidence="6">Belongs to the NAD kinase family.</text>
</comment>
<proteinExistence type="inferred from homology"/>
<keyword evidence="3 6" id="KW-0521">NADP</keyword>
<dbReference type="PANTHER" id="PTHR20275">
    <property type="entry name" value="NAD KINASE"/>
    <property type="match status" value="1"/>
</dbReference>
<evidence type="ECO:0000256" key="4">
    <source>
        <dbReference type="ARBA" id="ARBA00023027"/>
    </source>
</evidence>
<dbReference type="InterPro" id="IPR017437">
    <property type="entry name" value="ATP-NAD_kinase_PpnK-typ_C"/>
</dbReference>
<dbReference type="SUPFAM" id="SSF111331">
    <property type="entry name" value="NAD kinase/diacylglycerol kinase-like"/>
    <property type="match status" value="1"/>
</dbReference>
<dbReference type="GO" id="GO:0006741">
    <property type="term" value="P:NADP+ biosynthetic process"/>
    <property type="evidence" value="ECO:0007669"/>
    <property type="project" value="UniProtKB-UniRule"/>
</dbReference>
<evidence type="ECO:0000256" key="5">
    <source>
        <dbReference type="ARBA" id="ARBA00047925"/>
    </source>
</evidence>
<dbReference type="EMBL" id="CP030840">
    <property type="protein sequence ID" value="AXC11098.1"/>
    <property type="molecule type" value="Genomic_DNA"/>
</dbReference>
<dbReference type="KEGG" id="abas:ACPOL_1756"/>
<dbReference type="InterPro" id="IPR017438">
    <property type="entry name" value="ATP-NAD_kinase_N"/>
</dbReference>
<dbReference type="AlphaFoldDB" id="A0A2Z5FW60"/>
<comment type="catalytic activity">
    <reaction evidence="5 6">
        <text>NAD(+) + ATP = ADP + NADP(+) + H(+)</text>
        <dbReference type="Rhea" id="RHEA:18629"/>
        <dbReference type="ChEBI" id="CHEBI:15378"/>
        <dbReference type="ChEBI" id="CHEBI:30616"/>
        <dbReference type="ChEBI" id="CHEBI:57540"/>
        <dbReference type="ChEBI" id="CHEBI:58349"/>
        <dbReference type="ChEBI" id="CHEBI:456216"/>
        <dbReference type="EC" id="2.7.1.23"/>
    </reaction>
</comment>
<name>A0A2Z5FW60_9BACT</name>
<keyword evidence="4 6" id="KW-0520">NAD</keyword>
<feature type="binding site" evidence="6">
    <location>
        <begin position="85"/>
        <end position="86"/>
    </location>
    <ligand>
        <name>NAD(+)</name>
        <dbReference type="ChEBI" id="CHEBI:57540"/>
    </ligand>
</feature>
<keyword evidence="6" id="KW-0963">Cytoplasm</keyword>
<feature type="active site" description="Proton acceptor" evidence="6">
    <location>
        <position position="85"/>
    </location>
</feature>
<evidence type="ECO:0000256" key="6">
    <source>
        <dbReference type="HAMAP-Rule" id="MF_00361"/>
    </source>
</evidence>
<feature type="binding site" evidence="6">
    <location>
        <position position="259"/>
    </location>
    <ligand>
        <name>NAD(+)</name>
        <dbReference type="ChEBI" id="CHEBI:57540"/>
    </ligand>
</feature>
<keyword evidence="1 6" id="KW-0808">Transferase</keyword>
<feature type="binding site" evidence="6">
    <location>
        <begin position="159"/>
        <end position="160"/>
    </location>
    <ligand>
        <name>NAD(+)</name>
        <dbReference type="ChEBI" id="CHEBI:57540"/>
    </ligand>
</feature>
<sequence length="302" mass="32710">MKLDPSRAAGHWVNWSSMRTVVILSKPQKEELCVLIPELILWMRAHGLNPVLDPVSGNYTRDAPVVPRHEMAALGPELAIVLGGDGTLLAAARALAKSDIPILSVNLGSLGFLTEVRLADLYPTLEAWCENCSTMDSRAMLHVEIQRDGKVESEYEALNDIVVSKGAIARMGDFTVKLAGQLAASFRADGVIVATPTGSTAYSLAAAGPILAPDVDALVITPICPHLLTLRPIVVRGDAEVSVSVEGIPDQTYLTVDGQEAVQLRVGDELHCRRSKYCVKLVRMKPPAFFDVLRAKLKWGER</sequence>
<protein>
    <recommendedName>
        <fullName evidence="6">NAD kinase</fullName>
        <ecNumber evidence="6">2.7.1.23</ecNumber>
    </recommendedName>
    <alternativeName>
        <fullName evidence="6">ATP-dependent NAD kinase</fullName>
    </alternativeName>
</protein>
<dbReference type="Gene3D" id="3.40.50.10330">
    <property type="entry name" value="Probable inorganic polyphosphate/atp-NAD kinase, domain 1"/>
    <property type="match status" value="1"/>
</dbReference>
<keyword evidence="2 6" id="KW-0418">Kinase</keyword>
<keyword evidence="8" id="KW-1185">Reference proteome</keyword>
<gene>
    <name evidence="6" type="primary">nadK</name>
    <name evidence="7" type="ORF">ACPOL_1756</name>
</gene>
<organism evidence="7 8">
    <name type="scientific">Acidisarcina polymorpha</name>
    <dbReference type="NCBI Taxonomy" id="2211140"/>
    <lineage>
        <taxon>Bacteria</taxon>
        <taxon>Pseudomonadati</taxon>
        <taxon>Acidobacteriota</taxon>
        <taxon>Terriglobia</taxon>
        <taxon>Terriglobales</taxon>
        <taxon>Acidobacteriaceae</taxon>
        <taxon>Acidisarcina</taxon>
    </lineage>
</organism>
<dbReference type="Pfam" id="PF01513">
    <property type="entry name" value="NAD_kinase"/>
    <property type="match status" value="1"/>
</dbReference>
<feature type="binding site" evidence="6">
    <location>
        <position position="170"/>
    </location>
    <ligand>
        <name>NAD(+)</name>
        <dbReference type="ChEBI" id="CHEBI:57540"/>
    </ligand>
</feature>
<evidence type="ECO:0000313" key="8">
    <source>
        <dbReference type="Proteomes" id="UP000253606"/>
    </source>
</evidence>
<keyword evidence="6" id="KW-0067">ATP-binding</keyword>
<evidence type="ECO:0000256" key="1">
    <source>
        <dbReference type="ARBA" id="ARBA00022679"/>
    </source>
</evidence>
<dbReference type="PANTHER" id="PTHR20275:SF0">
    <property type="entry name" value="NAD KINASE"/>
    <property type="match status" value="1"/>
</dbReference>
<evidence type="ECO:0000256" key="2">
    <source>
        <dbReference type="ARBA" id="ARBA00022777"/>
    </source>
</evidence>
<accession>A0A2Z5FW60</accession>
<dbReference type="Pfam" id="PF20143">
    <property type="entry name" value="NAD_kinase_C"/>
    <property type="match status" value="1"/>
</dbReference>
<dbReference type="GO" id="GO:0005737">
    <property type="term" value="C:cytoplasm"/>
    <property type="evidence" value="ECO:0007669"/>
    <property type="project" value="UniProtKB-SubCell"/>
</dbReference>
<comment type="cofactor">
    <cofactor evidence="6">
        <name>a divalent metal cation</name>
        <dbReference type="ChEBI" id="CHEBI:60240"/>
    </cofactor>
</comment>
<dbReference type="EC" id="2.7.1.23" evidence="6"/>
<feature type="binding site" evidence="6">
    <location>
        <position position="189"/>
    </location>
    <ligand>
        <name>NAD(+)</name>
        <dbReference type="ChEBI" id="CHEBI:57540"/>
    </ligand>
</feature>
<dbReference type="GO" id="GO:0005524">
    <property type="term" value="F:ATP binding"/>
    <property type="evidence" value="ECO:0007669"/>
    <property type="project" value="UniProtKB-KW"/>
</dbReference>
<evidence type="ECO:0000256" key="3">
    <source>
        <dbReference type="ARBA" id="ARBA00022857"/>
    </source>
</evidence>
<comment type="subcellular location">
    <subcellularLocation>
        <location evidence="6">Cytoplasm</location>
    </subcellularLocation>
</comment>